<dbReference type="RefSeq" id="WP_119373784.1">
    <property type="nucleotide sequence ID" value="NZ_CP040792.1"/>
</dbReference>
<gene>
    <name evidence="2" type="ORF">DZF98_14555</name>
</gene>
<proteinExistence type="predicted"/>
<dbReference type="EMBL" id="QWEE01000394">
    <property type="protein sequence ID" value="RII89245.1"/>
    <property type="molecule type" value="Genomic_DNA"/>
</dbReference>
<reference evidence="2 3" key="1">
    <citation type="submission" date="2018-08" db="EMBL/GenBank/DDBJ databases">
        <title>Genome Sequence of Clavibacter michiganensis Subspecies type strains, and the Atypical Peach-Colored Strains Isolated from Tomato.</title>
        <authorList>
            <person name="Osdaghi E."/>
            <person name="Portier P."/>
            <person name="Briand M."/>
            <person name="Jacques M.-A."/>
        </authorList>
    </citation>
    <scope>NUCLEOTIDE SEQUENCE [LARGE SCALE GENOMIC DNA]</scope>
    <source>
        <strain evidence="2 3">CFBP 8216</strain>
    </source>
</reference>
<keyword evidence="3" id="KW-1185">Reference proteome</keyword>
<evidence type="ECO:0000259" key="1">
    <source>
        <dbReference type="Pfam" id="PF00571"/>
    </source>
</evidence>
<organism evidence="2 3">
    <name type="scientific">Clavibacter californiensis</name>
    <dbReference type="NCBI Taxonomy" id="1401995"/>
    <lineage>
        <taxon>Bacteria</taxon>
        <taxon>Bacillati</taxon>
        <taxon>Actinomycetota</taxon>
        <taxon>Actinomycetes</taxon>
        <taxon>Micrococcales</taxon>
        <taxon>Microbacteriaceae</taxon>
        <taxon>Clavibacter</taxon>
    </lineage>
</organism>
<sequence length="346" mass="38323">MPPSATIPEPTKESGLAETKAYLEHLRDDGRPVLIRQLISFWGLRGRGKRQVAVVEQDLQEMGLRTEPPFDSGPLDGSVIIRDLIGEADLAFAAEQPDEHLLTLSRIGSANFAIRSSDDSLREGFVVRGSSVDDAVTIMLRRDFSQLPVVQSSDDQTLVGVFSWDTYAQSCLRGAAPGTVEKAMRSTAPVDLHSDLFASVQPISRDGFVVVTYKGKLAGIVTASDLTKEFEKLTVPFLAVGRCEQELKRVARVLLPEDPRKKVDDMMFGQLQKHYMTHWSVLGWALSKELFDHWLDATRALRNSIAHFDDPDEDRSSNVEAVHRLTQWLRNVAPGVGEGAELEGKS</sequence>
<feature type="domain" description="CBS" evidence="1">
    <location>
        <begin position="128"/>
        <end position="163"/>
    </location>
</feature>
<dbReference type="InterPro" id="IPR046342">
    <property type="entry name" value="CBS_dom_sf"/>
</dbReference>
<accession>A0ABX9N1V9</accession>
<dbReference type="Gene3D" id="3.10.580.10">
    <property type="entry name" value="CBS-domain"/>
    <property type="match status" value="1"/>
</dbReference>
<comment type="caution">
    <text evidence="2">The sequence shown here is derived from an EMBL/GenBank/DDBJ whole genome shotgun (WGS) entry which is preliminary data.</text>
</comment>
<dbReference type="SUPFAM" id="SSF54631">
    <property type="entry name" value="CBS-domain pair"/>
    <property type="match status" value="1"/>
</dbReference>
<dbReference type="Proteomes" id="UP000265355">
    <property type="component" value="Unassembled WGS sequence"/>
</dbReference>
<name>A0ABX9N1V9_9MICO</name>
<dbReference type="Pfam" id="PF00571">
    <property type="entry name" value="CBS"/>
    <property type="match status" value="1"/>
</dbReference>
<protein>
    <submittedName>
        <fullName evidence="2">CBS domain-containing protein</fullName>
    </submittedName>
</protein>
<dbReference type="InterPro" id="IPR000644">
    <property type="entry name" value="CBS_dom"/>
</dbReference>
<evidence type="ECO:0000313" key="3">
    <source>
        <dbReference type="Proteomes" id="UP000265355"/>
    </source>
</evidence>
<evidence type="ECO:0000313" key="2">
    <source>
        <dbReference type="EMBL" id="RII89245.1"/>
    </source>
</evidence>